<name>A0A6H9UTD9_9ACTN</name>
<accession>A0A6H9UTD9</accession>
<sequence>MRTLLELYQESDHALTAASPRLRERVSGSRSAVGIVLDERAVDMRARMTEVLASWARLVVEERGSEVPRPREREVGDLVPFLRQQVRWIAGHPAAVDFDEEVAELLGEFGGLFGPGQARRFPLGPCVQPGCDGTLHGVLGADGSAAPGHVSCDAGHALPPRQWLLVAGRTAEGAA</sequence>
<evidence type="ECO:0008006" key="3">
    <source>
        <dbReference type="Google" id="ProtNLM"/>
    </source>
</evidence>
<dbReference type="EMBL" id="VZRB01000032">
    <property type="protein sequence ID" value="KAB1141436.1"/>
    <property type="molecule type" value="Genomic_DNA"/>
</dbReference>
<proteinExistence type="predicted"/>
<gene>
    <name evidence="1" type="ORF">F7R91_32550</name>
</gene>
<dbReference type="AlphaFoldDB" id="A0A6H9UTD9"/>
<evidence type="ECO:0000313" key="1">
    <source>
        <dbReference type="EMBL" id="KAB1141436.1"/>
    </source>
</evidence>
<comment type="caution">
    <text evidence="1">The sequence shown here is derived from an EMBL/GenBank/DDBJ whole genome shotgun (WGS) entry which is preliminary data.</text>
</comment>
<reference evidence="1 2" key="1">
    <citation type="submission" date="2019-09" db="EMBL/GenBank/DDBJ databases">
        <title>Screening of Novel Bioactive Compounds from Soil-Associated.</title>
        <authorList>
            <person name="Zhao S."/>
        </authorList>
    </citation>
    <scope>NUCLEOTIDE SEQUENCE [LARGE SCALE GENOMIC DNA]</scope>
    <source>
        <strain evidence="1 2">HIT-DPA4</strain>
    </source>
</reference>
<dbReference type="Proteomes" id="UP000442707">
    <property type="component" value="Unassembled WGS sequence"/>
</dbReference>
<protein>
    <recommendedName>
        <fullName evidence="3">OvmZ protein</fullName>
    </recommendedName>
</protein>
<keyword evidence="2" id="KW-1185">Reference proteome</keyword>
<organism evidence="1 2">
    <name type="scientific">Streptomyces luteolifulvus</name>
    <dbReference type="NCBI Taxonomy" id="2615112"/>
    <lineage>
        <taxon>Bacteria</taxon>
        <taxon>Bacillati</taxon>
        <taxon>Actinomycetota</taxon>
        <taxon>Actinomycetes</taxon>
        <taxon>Kitasatosporales</taxon>
        <taxon>Streptomycetaceae</taxon>
        <taxon>Streptomyces</taxon>
    </lineage>
</organism>
<evidence type="ECO:0000313" key="2">
    <source>
        <dbReference type="Proteomes" id="UP000442707"/>
    </source>
</evidence>